<accession>A0ABC9DNP3</accession>
<evidence type="ECO:0000313" key="3">
    <source>
        <dbReference type="Proteomes" id="UP001497457"/>
    </source>
</evidence>
<reference evidence="2" key="1">
    <citation type="submission" date="2024-10" db="EMBL/GenBank/DDBJ databases">
        <authorList>
            <person name="Ryan C."/>
        </authorList>
    </citation>
    <scope>NUCLEOTIDE SEQUENCE [LARGE SCALE GENOMIC DNA]</scope>
</reference>
<proteinExistence type="predicted"/>
<dbReference type="Proteomes" id="UP001497457">
    <property type="component" value="Chromosome 34rd"/>
</dbReference>
<evidence type="ECO:0000256" key="1">
    <source>
        <dbReference type="SAM" id="MobiDB-lite"/>
    </source>
</evidence>
<dbReference type="InterPro" id="IPR039300">
    <property type="entry name" value="JASON"/>
</dbReference>
<feature type="region of interest" description="Disordered" evidence="1">
    <location>
        <begin position="59"/>
        <end position="110"/>
    </location>
</feature>
<protein>
    <submittedName>
        <fullName evidence="2">Uncharacterized protein</fullName>
    </submittedName>
</protein>
<keyword evidence="3" id="KW-1185">Reference proteome</keyword>
<evidence type="ECO:0000313" key="2">
    <source>
        <dbReference type="EMBL" id="CAL5041456.1"/>
    </source>
</evidence>
<dbReference type="PANTHER" id="PTHR33318">
    <property type="entry name" value="ASPARTYL/GLUTAMYL-TRNA(ASN/GLN) AMIDOTRANSFERASE SUBUNIT"/>
    <property type="match status" value="1"/>
</dbReference>
<dbReference type="AlphaFoldDB" id="A0ABC9DNP3"/>
<dbReference type="PANTHER" id="PTHR33318:SF5">
    <property type="entry name" value="OS06G0670100 PROTEIN"/>
    <property type="match status" value="1"/>
</dbReference>
<name>A0ABC9DNP3_9POAL</name>
<organism evidence="2 3">
    <name type="scientific">Urochloa decumbens</name>
    <dbReference type="NCBI Taxonomy" id="240449"/>
    <lineage>
        <taxon>Eukaryota</taxon>
        <taxon>Viridiplantae</taxon>
        <taxon>Streptophyta</taxon>
        <taxon>Embryophyta</taxon>
        <taxon>Tracheophyta</taxon>
        <taxon>Spermatophyta</taxon>
        <taxon>Magnoliopsida</taxon>
        <taxon>Liliopsida</taxon>
        <taxon>Poales</taxon>
        <taxon>Poaceae</taxon>
        <taxon>PACMAD clade</taxon>
        <taxon>Panicoideae</taxon>
        <taxon>Panicodae</taxon>
        <taxon>Paniceae</taxon>
        <taxon>Melinidinae</taxon>
        <taxon>Urochloa</taxon>
    </lineage>
</organism>
<sequence>MCRCAESIARAVVAFLDAVLVRGLLSCFRPRRRRHRRSGSGSGRLGALVHRDRAEEALWDPERGLGMSAGNKSHEDLTDGGDIDEEQLRQEDTENATPKLPKTWDGNGIPNTISRYREDQRVRWHTTPFEERLLKVLSDNEHCPPRKVVRGKLFHQEERAE</sequence>
<dbReference type="EMBL" id="OZ075144">
    <property type="protein sequence ID" value="CAL5041456.1"/>
    <property type="molecule type" value="Genomic_DNA"/>
</dbReference>
<gene>
    <name evidence="2" type="ORF">URODEC1_LOCUS86661</name>
</gene>